<dbReference type="InterPro" id="IPR049326">
    <property type="entry name" value="Rhodopsin_dom_fungi"/>
</dbReference>
<feature type="transmembrane region" description="Helical" evidence="6">
    <location>
        <begin position="159"/>
        <end position="183"/>
    </location>
</feature>
<evidence type="ECO:0000256" key="3">
    <source>
        <dbReference type="ARBA" id="ARBA00022989"/>
    </source>
</evidence>
<evidence type="ECO:0000256" key="4">
    <source>
        <dbReference type="ARBA" id="ARBA00023136"/>
    </source>
</evidence>
<evidence type="ECO:0000259" key="7">
    <source>
        <dbReference type="Pfam" id="PF20684"/>
    </source>
</evidence>
<feature type="transmembrane region" description="Helical" evidence="6">
    <location>
        <begin position="195"/>
        <end position="213"/>
    </location>
</feature>
<evidence type="ECO:0000256" key="1">
    <source>
        <dbReference type="ARBA" id="ARBA00004141"/>
    </source>
</evidence>
<keyword evidence="2 6" id="KW-0812">Transmembrane</keyword>
<comment type="similarity">
    <text evidence="5">Belongs to the SAT4 family.</text>
</comment>
<dbReference type="InterPro" id="IPR052337">
    <property type="entry name" value="SAT4-like"/>
</dbReference>
<comment type="subcellular location">
    <subcellularLocation>
        <location evidence="1">Membrane</location>
        <topology evidence="1">Multi-pass membrane protein</topology>
    </subcellularLocation>
</comment>
<evidence type="ECO:0000256" key="2">
    <source>
        <dbReference type="ARBA" id="ARBA00022692"/>
    </source>
</evidence>
<evidence type="ECO:0000313" key="9">
    <source>
        <dbReference type="Proteomes" id="UP000738349"/>
    </source>
</evidence>
<reference evidence="8" key="1">
    <citation type="journal article" date="2021" name="Nat. Commun.">
        <title>Genetic determinants of endophytism in the Arabidopsis root mycobiome.</title>
        <authorList>
            <person name="Mesny F."/>
            <person name="Miyauchi S."/>
            <person name="Thiergart T."/>
            <person name="Pickel B."/>
            <person name="Atanasova L."/>
            <person name="Karlsson M."/>
            <person name="Huettel B."/>
            <person name="Barry K.W."/>
            <person name="Haridas S."/>
            <person name="Chen C."/>
            <person name="Bauer D."/>
            <person name="Andreopoulos W."/>
            <person name="Pangilinan J."/>
            <person name="LaButti K."/>
            <person name="Riley R."/>
            <person name="Lipzen A."/>
            <person name="Clum A."/>
            <person name="Drula E."/>
            <person name="Henrissat B."/>
            <person name="Kohler A."/>
            <person name="Grigoriev I.V."/>
            <person name="Martin F.M."/>
            <person name="Hacquard S."/>
        </authorList>
    </citation>
    <scope>NUCLEOTIDE SEQUENCE</scope>
    <source>
        <strain evidence="8">MPI-CAGE-AT-0147</strain>
    </source>
</reference>
<dbReference type="PANTHER" id="PTHR33048:SF151">
    <property type="entry name" value="INTEGRAL MEMBRANE PROTEIN"/>
    <property type="match status" value="1"/>
</dbReference>
<dbReference type="PANTHER" id="PTHR33048">
    <property type="entry name" value="PTH11-LIKE INTEGRAL MEMBRANE PROTEIN (AFU_ORTHOLOGUE AFUA_5G11245)"/>
    <property type="match status" value="1"/>
</dbReference>
<comment type="caution">
    <text evidence="8">The sequence shown here is derived from an EMBL/GenBank/DDBJ whole genome shotgun (WGS) entry which is preliminary data.</text>
</comment>
<evidence type="ECO:0000256" key="6">
    <source>
        <dbReference type="SAM" id="Phobius"/>
    </source>
</evidence>
<sequence>MGFHSLQPWCLGVVTSMGILILVLVILRVLALFQSKKPLSPDVCMVVLSFFWNLSVIGLMASMIQHGVGLAVIEVPSTKLGIIERLQRAAEILYVYALAWTKISLLLLLRHIFAVKIKRSADILGGFIGIWAVVMTPLCIFSCNPILKTGHSGHCVDKASIWIANAVLKAISDCAMLMLPLPSIWWLKTGISQKILLTGQFGLGLLPTIASAYQFKKLTLYSTDDSSYTLAPIIGWSAIEIFLWTASACLPTLKHAFDFLAHHLGCSTLIKRRFCSPGNPTQFRNGSEDRIISHSSGFHQGNIEDGVSLGHL</sequence>
<evidence type="ECO:0000256" key="5">
    <source>
        <dbReference type="ARBA" id="ARBA00038359"/>
    </source>
</evidence>
<organism evidence="8 9">
    <name type="scientific">Dactylonectria macrodidyma</name>
    <dbReference type="NCBI Taxonomy" id="307937"/>
    <lineage>
        <taxon>Eukaryota</taxon>
        <taxon>Fungi</taxon>
        <taxon>Dikarya</taxon>
        <taxon>Ascomycota</taxon>
        <taxon>Pezizomycotina</taxon>
        <taxon>Sordariomycetes</taxon>
        <taxon>Hypocreomycetidae</taxon>
        <taxon>Hypocreales</taxon>
        <taxon>Nectriaceae</taxon>
        <taxon>Dactylonectria</taxon>
    </lineage>
</organism>
<keyword evidence="9" id="KW-1185">Reference proteome</keyword>
<evidence type="ECO:0000313" key="8">
    <source>
        <dbReference type="EMBL" id="KAH7137558.1"/>
    </source>
</evidence>
<keyword evidence="4 6" id="KW-0472">Membrane</keyword>
<feature type="transmembrane region" description="Helical" evidence="6">
    <location>
        <begin position="43"/>
        <end position="73"/>
    </location>
</feature>
<dbReference type="AlphaFoldDB" id="A0A9P9EHH0"/>
<dbReference type="Proteomes" id="UP000738349">
    <property type="component" value="Unassembled WGS sequence"/>
</dbReference>
<proteinExistence type="inferred from homology"/>
<accession>A0A9P9EHH0</accession>
<feature type="domain" description="Rhodopsin" evidence="7">
    <location>
        <begin position="27"/>
        <end position="257"/>
    </location>
</feature>
<dbReference type="EMBL" id="JAGMUV010000012">
    <property type="protein sequence ID" value="KAH7137558.1"/>
    <property type="molecule type" value="Genomic_DNA"/>
</dbReference>
<dbReference type="OrthoDB" id="5329176at2759"/>
<protein>
    <recommendedName>
        <fullName evidence="7">Rhodopsin domain-containing protein</fullName>
    </recommendedName>
</protein>
<dbReference type="Pfam" id="PF20684">
    <property type="entry name" value="Fung_rhodopsin"/>
    <property type="match status" value="1"/>
</dbReference>
<feature type="transmembrane region" description="Helical" evidence="6">
    <location>
        <begin position="93"/>
        <end position="112"/>
    </location>
</feature>
<feature type="transmembrane region" description="Helical" evidence="6">
    <location>
        <begin position="233"/>
        <end position="253"/>
    </location>
</feature>
<name>A0A9P9EHH0_9HYPO</name>
<dbReference type="GO" id="GO:0016020">
    <property type="term" value="C:membrane"/>
    <property type="evidence" value="ECO:0007669"/>
    <property type="project" value="UniProtKB-SubCell"/>
</dbReference>
<feature type="transmembrane region" description="Helical" evidence="6">
    <location>
        <begin position="124"/>
        <end position="147"/>
    </location>
</feature>
<feature type="transmembrane region" description="Helical" evidence="6">
    <location>
        <begin position="6"/>
        <end position="31"/>
    </location>
</feature>
<keyword evidence="3 6" id="KW-1133">Transmembrane helix</keyword>
<gene>
    <name evidence="8" type="ORF">EDB81DRAFT_655853</name>
</gene>